<feature type="region of interest" description="Disordered" evidence="1">
    <location>
        <begin position="1"/>
        <end position="33"/>
    </location>
</feature>
<evidence type="ECO:0000256" key="1">
    <source>
        <dbReference type="SAM" id="MobiDB-lite"/>
    </source>
</evidence>
<evidence type="ECO:0000313" key="4">
    <source>
        <dbReference type="Proteomes" id="UP000070133"/>
    </source>
</evidence>
<keyword evidence="4" id="KW-1185">Reference proteome</keyword>
<name>A0A139HSS9_9PEZI</name>
<dbReference type="InterPro" id="IPR036047">
    <property type="entry name" value="F-box-like_dom_sf"/>
</dbReference>
<feature type="compositionally biased region" description="Basic residues" evidence="1">
    <location>
        <begin position="1"/>
        <end position="10"/>
    </location>
</feature>
<dbReference type="AlphaFoldDB" id="A0A139HSS9"/>
<dbReference type="EMBL" id="LFZN01000012">
    <property type="protein sequence ID" value="KXT05508.1"/>
    <property type="molecule type" value="Genomic_DNA"/>
</dbReference>
<gene>
    <name evidence="3" type="ORF">AC578_3691</name>
</gene>
<feature type="compositionally biased region" description="Basic and acidic residues" evidence="1">
    <location>
        <begin position="11"/>
        <end position="20"/>
    </location>
</feature>
<dbReference type="Pfam" id="PF00646">
    <property type="entry name" value="F-box"/>
    <property type="match status" value="1"/>
</dbReference>
<reference evidence="3 4" key="1">
    <citation type="submission" date="2015-07" db="EMBL/GenBank/DDBJ databases">
        <title>Comparative genomics of the Sigatoka disease complex on banana suggests a link between parallel evolutionary changes in Pseudocercospora fijiensis and Pseudocercospora eumusae and increased virulence on the banana host.</title>
        <authorList>
            <person name="Chang T.-C."/>
            <person name="Salvucci A."/>
            <person name="Crous P.W."/>
            <person name="Stergiopoulos I."/>
        </authorList>
    </citation>
    <scope>NUCLEOTIDE SEQUENCE [LARGE SCALE GENOMIC DNA]</scope>
    <source>
        <strain evidence="3 4">CBS 114824</strain>
    </source>
</reference>
<feature type="domain" description="F-box" evidence="2">
    <location>
        <begin position="54"/>
        <end position="83"/>
    </location>
</feature>
<sequence length="318" mass="36148">MAIPKRKRTTRNSEHNEKSYPSRKKQSTIHETERRVTRFMTTDASRRAVFDTVELLENILVHLTMFEIVRCRRVSSQFRDCINGSTTIAEKLFLKPTKDIEVWTRTRHGTQTNFTRSTESASAVMSKLPTDLRGVPRSHLSSISLVILPELCPLLTGPCNRRYSSGVSISKRDRTTFSVSKSTLRIFESLINNQTIQSEPAKMYLSEAPCNAITVDMVWETEHIRAKSEFEIRRDAPVTLGDVVSSMLQAEYKIQIDYSISTTAWPRVNDDSNGNVRDLLESYGANNGAHIFDCESCRIEMHGVLVPTAQERRGLMKA</sequence>
<dbReference type="OrthoDB" id="3650933at2759"/>
<comment type="caution">
    <text evidence="3">The sequence shown here is derived from an EMBL/GenBank/DDBJ whole genome shotgun (WGS) entry which is preliminary data.</text>
</comment>
<dbReference type="SUPFAM" id="SSF81383">
    <property type="entry name" value="F-box domain"/>
    <property type="match status" value="1"/>
</dbReference>
<proteinExistence type="predicted"/>
<dbReference type="Proteomes" id="UP000070133">
    <property type="component" value="Unassembled WGS sequence"/>
</dbReference>
<organism evidence="3 4">
    <name type="scientific">Pseudocercospora eumusae</name>
    <dbReference type="NCBI Taxonomy" id="321146"/>
    <lineage>
        <taxon>Eukaryota</taxon>
        <taxon>Fungi</taxon>
        <taxon>Dikarya</taxon>
        <taxon>Ascomycota</taxon>
        <taxon>Pezizomycotina</taxon>
        <taxon>Dothideomycetes</taxon>
        <taxon>Dothideomycetidae</taxon>
        <taxon>Mycosphaerellales</taxon>
        <taxon>Mycosphaerellaceae</taxon>
        <taxon>Pseudocercospora</taxon>
    </lineage>
</organism>
<evidence type="ECO:0000313" key="3">
    <source>
        <dbReference type="EMBL" id="KXT05508.1"/>
    </source>
</evidence>
<dbReference type="InterPro" id="IPR001810">
    <property type="entry name" value="F-box_dom"/>
</dbReference>
<accession>A0A139HSS9</accession>
<evidence type="ECO:0000259" key="2">
    <source>
        <dbReference type="Pfam" id="PF00646"/>
    </source>
</evidence>
<protein>
    <recommendedName>
        <fullName evidence="2">F-box domain-containing protein</fullName>
    </recommendedName>
</protein>
<dbReference type="STRING" id="321146.A0A139HSS9"/>